<evidence type="ECO:0000313" key="2">
    <source>
        <dbReference type="Proteomes" id="UP001498238"/>
    </source>
</evidence>
<proteinExistence type="predicted"/>
<organism evidence="1 2">
    <name type="scientific">Brevibacterium metallidurans</name>
    <dbReference type="NCBI Taxonomy" id="1482676"/>
    <lineage>
        <taxon>Bacteria</taxon>
        <taxon>Bacillati</taxon>
        <taxon>Actinomycetota</taxon>
        <taxon>Actinomycetes</taxon>
        <taxon>Micrococcales</taxon>
        <taxon>Brevibacteriaceae</taxon>
        <taxon>Brevibacterium</taxon>
    </lineage>
</organism>
<reference evidence="1 2" key="1">
    <citation type="submission" date="2024-01" db="EMBL/GenBank/DDBJ databases">
        <title>Characterization of antibiotic resistant novel bacterial strains and their environmental applications.</title>
        <authorList>
            <person name="Manzoor S."/>
            <person name="Abbas S."/>
            <person name="Arshad M."/>
            <person name="Ahmed I."/>
        </authorList>
    </citation>
    <scope>NUCLEOTIDE SEQUENCE [LARGE SCALE GENOMIC DNA]</scope>
    <source>
        <strain evidence="1 2">NCCP-602</strain>
    </source>
</reference>
<protein>
    <submittedName>
        <fullName evidence="1">Uncharacterized protein</fullName>
    </submittedName>
</protein>
<sequence length="81" mass="9444">MTKFVLAYNKRTAELVVLEKFDESKDAVRRRMELSQTHFGSDWELAVLSSRDEETLRSTHQRYFASSVRSARLKAVPPRRG</sequence>
<dbReference type="Proteomes" id="UP001498238">
    <property type="component" value="Unassembled WGS sequence"/>
</dbReference>
<evidence type="ECO:0000313" key="1">
    <source>
        <dbReference type="EMBL" id="GAA0036631.1"/>
    </source>
</evidence>
<name>A0ABN0SQD9_9MICO</name>
<accession>A0ABN0SQD9</accession>
<gene>
    <name evidence="1" type="ORF">NCCP602_25920</name>
</gene>
<keyword evidence="2" id="KW-1185">Reference proteome</keyword>
<dbReference type="EMBL" id="BAAAAF010000011">
    <property type="protein sequence ID" value="GAA0036631.1"/>
    <property type="molecule type" value="Genomic_DNA"/>
</dbReference>
<comment type="caution">
    <text evidence="1">The sequence shown here is derived from an EMBL/GenBank/DDBJ whole genome shotgun (WGS) entry which is preliminary data.</text>
</comment>